<dbReference type="InterPro" id="IPR050517">
    <property type="entry name" value="DDR_Repair_Kinase"/>
</dbReference>
<evidence type="ECO:0000256" key="2">
    <source>
        <dbReference type="ARBA" id="ARBA00010769"/>
    </source>
</evidence>
<dbReference type="PROSITE" id="PS50290">
    <property type="entry name" value="PI3_4_KINASE_3"/>
    <property type="match status" value="1"/>
</dbReference>
<dbReference type="InterPro" id="IPR016024">
    <property type="entry name" value="ARM-type_fold"/>
</dbReference>
<dbReference type="CDD" id="cd00892">
    <property type="entry name" value="PIKKc_ATR"/>
    <property type="match status" value="1"/>
</dbReference>
<evidence type="ECO:0000256" key="9">
    <source>
        <dbReference type="ARBA" id="ARBA00022840"/>
    </source>
</evidence>
<dbReference type="InterPro" id="IPR000403">
    <property type="entry name" value="PI3/4_kinase_cat_dom"/>
</dbReference>
<dbReference type="Pfam" id="PF00454">
    <property type="entry name" value="PI3_PI4_kinase"/>
    <property type="match status" value="1"/>
</dbReference>
<organism evidence="16 17">
    <name type="scientific">Asbolus verrucosus</name>
    <name type="common">Desert ironclad beetle</name>
    <dbReference type="NCBI Taxonomy" id="1661398"/>
    <lineage>
        <taxon>Eukaryota</taxon>
        <taxon>Metazoa</taxon>
        <taxon>Ecdysozoa</taxon>
        <taxon>Arthropoda</taxon>
        <taxon>Hexapoda</taxon>
        <taxon>Insecta</taxon>
        <taxon>Pterygota</taxon>
        <taxon>Neoptera</taxon>
        <taxon>Endopterygota</taxon>
        <taxon>Coleoptera</taxon>
        <taxon>Polyphaga</taxon>
        <taxon>Cucujiformia</taxon>
        <taxon>Tenebrionidae</taxon>
        <taxon>Pimeliinae</taxon>
        <taxon>Asbolus</taxon>
    </lineage>
</organism>
<dbReference type="FunFam" id="3.30.1010.10:FF:000011">
    <property type="entry name" value="serine/threonine-protein kinase ATR"/>
    <property type="match status" value="1"/>
</dbReference>
<dbReference type="InterPro" id="IPR011009">
    <property type="entry name" value="Kinase-like_dom_sf"/>
</dbReference>
<dbReference type="InterPro" id="IPR057564">
    <property type="entry name" value="HEAT_ATR"/>
</dbReference>
<dbReference type="SUPFAM" id="SSF56112">
    <property type="entry name" value="Protein kinase-like (PK-like)"/>
    <property type="match status" value="1"/>
</dbReference>
<evidence type="ECO:0000256" key="11">
    <source>
        <dbReference type="ARBA" id="ARBA00023242"/>
    </source>
</evidence>
<name>A0A482VJR0_ASBVE</name>
<dbReference type="OrthoDB" id="381190at2759"/>
<dbReference type="InterPro" id="IPR003151">
    <property type="entry name" value="PIK-rel_kinase_FAT"/>
</dbReference>
<keyword evidence="5" id="KW-0808">Transferase</keyword>
<feature type="domain" description="PI3K/PI4K catalytic" evidence="13">
    <location>
        <begin position="2214"/>
        <end position="2525"/>
    </location>
</feature>
<sequence length="2556" mass="294478">MSLTDEIPAFSIWETFSETIPALMSTRPSEKSVEHLAKIIKSGDFSNIFVYNRDSSQSFKSHQKITDKYKCFTTWFLGRFFYLLSCEKLSKSHSIYVDIQLCILDQLSKTQLHVFVAMAQEYSDALASLTAFIKSSDNDLELNVFIPAKNEDLNERLNLTPVSIEINKKNCEDFLLKLFKFIRYILNQNFDFQNFDAVTSRNLDDLLFLLSTSSFAIKLEILSIYLELVKKIEWKSDCDCVITHKMDLFALFFEQTIYGVYSQKFQAAPKKIEEFEALLTQFLELNEHNEKFLKINYFLLNKGLDCDELIPSQNIQKMCKKMRKKPLFGSRDFPDCVRCALANYNTSILCGLKTEIINDISNYRHENEGGQEVKVYVIPGKWSIFHQQFSKNLDDFDCKRSCLVRQFLEFFIELTRVLIEVRIDLKNSIKIGFFEEVIFVKTLTVLNQHLNNCEEGRFDDCNIFNLFLNFSFISNAWTLSTFFDIFAFAITKSTISQNSALRAVDNGRYKKEMSDFFKSITNTTLTPNAIFEFLNRFLTRISSGLFEPRQIHDMEMAYLKICKQFMDSQNAQVQAEIIKNLPNVLTLFNNSETIISQILIPALSSSDQLILKQVTKILPQIICITASDFIKLIRMDPEDGELTIDIHCDKCHLSAEAKSVSKSNKIDEFTKNFQCSTVSVSFSKIDLDLPSLTGMILKNLLKFLTFNDAELKLLALEVLPFCSNHILKFYSGNVAKIWVGKCEDQDETVRRKFGEIVAKILKYGQENEVLSNAIKAEVMDILFATLTKLTKKSLQQSDYKLQETILHTVQEICNIKLENTILPIVKILIYLIMVPTSKHSLIAVNKFFVLAEKHNTTTSEIYKQYKQEICEIIVHLCAVNQALLKYPLSTSLCKISVTLEFYNSKNFVLRECQYLLPFFVSKIIRMEAVGKLIEEVALMVNLNLADLLASIYGNIFLHVFLNESKDDFKQSMLYLERTTGLSGSALRKRNLWVILNELLLNFHDKKDKVLLALRLLSTEEGENNFNSVQDYLQSRFLGLLQHFDFKLMTKNNNKKSTVLLSLADLFKYMGPKHIGPLRFKIIAMLRTADCGGFPELNCEVWNAFIRSCDVESLGPQLATIFVSILPLIRTCPKQINDIFKYLVIDNERSTNEFIKDLFFIDDPKIDNSVVLVIKKHLKSFEDCSFKDKMKLFLKYVSHETLEVRVRSLKHLKLLMEKNREELDQMILGYNGIDPVIVELIDILTSGCREKDADLKLACGEVIGELGAVEPSHLPRRYAQNSRNFTFFINDDAFIVNALNELTKALQGEKNTVNMDRFAVAIQEILKNYEIAPEESSSRNRLWKQFPEWQQELMLPLLKSRYIIAQAPEASYSSPIYGTSVGASFHSWIYHWTLSLISTLPEENQSVLSPCLPAMKQDHRILMQFLPHILLHSIIEGSNDSKEKSYNEIKTVTSSFVKKKKIDPKLLDVRPVPVPNVPPTIEPVTPEEVKQTQCTKVVFIILDFLDRWTREWQWQKGLAGRTDENFANIKDFLGRFCKLQLAKCNYHCGEYPRALMYLEDYITDNPNEMSNHLSFLAEIYAQLDEPDGVEGVTAVQQSEPSIEQRILAHEVSGKLSDAAACYERIAQPLKLHHIQGLIQCYLDLDNVNTALNFAQGALNRRPEFGNMLLEMQAEPLWRLGRYEELDTLLKKPEMADNPAWGVQIGKALLSFQNQDRRLFATTLEKLKSQQMELLGAASLEEGSYQHGYCYISRLHALNELYQVEKATYEMLLKPNDNTFVESVISHLAKEWELRIKVVQESVRIVEPLLCLRRVAVEQSKRIIERRVPNAIPLLNSLLGECWLLSANTARAAGIHQQAYTYTLKAEEFAPPRLFLEKAKLHWLREEHEQALRTLRRGLEIILPESSSQAINALSLEKRKLCCEAKLLIASYNDSISNVDTDIKTSHYKESIDVYKEWEKNWVCFGQFHDRNFQNRSDEERDNTRGSEMQLLIINTFLKSLLYGTTFVYQSMPRLLSIWFDYGTRLLDVTQAPVREERRNNLVRMSKLIDSYLERLPAYVFLTAFSQIVSRICHPQKEVYILIKAIIVKLLLHYPQQSLWMMISVMKSSYAVRAKRCAEIFADKELKTATMTKLVRDFTNLAEKLIELCNKDLPSDVETATVSTLLRALPRMLNKSDFSEIMIPTHKFRKLVLPNPDFSSGQHNPFPNHYVHIVGIDEEITVLRSLQRPRKITFRGSDGKGYIQMLKPKDDLRKDFRLMEFNDIVNQLLSREPEARQRRLNIRLYSVSPLNEECGLIEWVPNLLGLRPIILSLYKQRGIAVKLSKDMTRKEDPLAKKREFFTKVLLQRYPPVLGEWFRRTFPDAQSWVFARTAYIRTTAVISMVGYILGLGDRHGENILLDSICGDTVHVDFNCLFNKGETFEWPERVPFRLTQNMVAAMGPLGVEGVFRKSCACTLRVLRTNSNTLMSIVTPFVYDPLVSWPRNVPASMSSPAERTNEQALDHIKNIQLRLQGIILKTSDKTRSIPLSVDGQTIYLMNEAMNIDNLCQMYSGWGAYL</sequence>
<dbReference type="InterPro" id="IPR014009">
    <property type="entry name" value="PIK_FAT"/>
</dbReference>
<gene>
    <name evidence="16" type="ORF">BDFB_001078</name>
</gene>
<dbReference type="PROSITE" id="PS00916">
    <property type="entry name" value="PI3_4_KINASE_2"/>
    <property type="match status" value="1"/>
</dbReference>
<evidence type="ECO:0000259" key="15">
    <source>
        <dbReference type="PROSITE" id="PS51190"/>
    </source>
</evidence>
<dbReference type="InterPro" id="IPR056802">
    <property type="entry name" value="ATR-like_M-HEAT"/>
</dbReference>
<evidence type="ECO:0000313" key="16">
    <source>
        <dbReference type="EMBL" id="RZC32904.1"/>
    </source>
</evidence>
<evidence type="ECO:0000256" key="12">
    <source>
        <dbReference type="ARBA" id="ARBA00024420"/>
    </source>
</evidence>
<dbReference type="Pfam" id="PF23593">
    <property type="entry name" value="HEAT_ATR"/>
    <property type="match status" value="1"/>
</dbReference>
<keyword evidence="17" id="KW-1185">Reference proteome</keyword>
<proteinExistence type="inferred from homology"/>
<dbReference type="Gene3D" id="1.25.40.10">
    <property type="entry name" value="Tetratricopeptide repeat domain"/>
    <property type="match status" value="1"/>
</dbReference>
<feature type="domain" description="FATC" evidence="15">
    <location>
        <begin position="2524"/>
        <end position="2556"/>
    </location>
</feature>
<comment type="similarity">
    <text evidence="2">Belongs to the PI3/PI4-kinase family. ATM subfamily.</text>
</comment>
<evidence type="ECO:0000256" key="4">
    <source>
        <dbReference type="ARBA" id="ARBA00022527"/>
    </source>
</evidence>
<reference evidence="16 17" key="1">
    <citation type="submission" date="2017-03" db="EMBL/GenBank/DDBJ databases">
        <title>Genome of the blue death feigning beetle - Asbolus verrucosus.</title>
        <authorList>
            <person name="Rider S.D."/>
        </authorList>
    </citation>
    <scope>NUCLEOTIDE SEQUENCE [LARGE SCALE GENOMIC DNA]</scope>
    <source>
        <strain evidence="16">Butters</strain>
        <tissue evidence="16">Head and leg muscle</tissue>
    </source>
</reference>
<dbReference type="GO" id="GO:0005694">
    <property type="term" value="C:chromosome"/>
    <property type="evidence" value="ECO:0007669"/>
    <property type="project" value="TreeGrafter"/>
</dbReference>
<keyword evidence="4" id="KW-0723">Serine/threonine-protein kinase</keyword>
<dbReference type="SMART" id="SM01343">
    <property type="entry name" value="FATC"/>
    <property type="match status" value="1"/>
</dbReference>
<dbReference type="Gene3D" id="3.30.1010.10">
    <property type="entry name" value="Phosphatidylinositol 3-kinase Catalytic Subunit, Chain A, domain 4"/>
    <property type="match status" value="1"/>
</dbReference>
<accession>A0A482VJR0</accession>
<evidence type="ECO:0000313" key="17">
    <source>
        <dbReference type="Proteomes" id="UP000292052"/>
    </source>
</evidence>
<dbReference type="SUPFAM" id="SSF48452">
    <property type="entry name" value="TPR-like"/>
    <property type="match status" value="1"/>
</dbReference>
<keyword evidence="11" id="KW-0539">Nucleus</keyword>
<evidence type="ECO:0000259" key="14">
    <source>
        <dbReference type="PROSITE" id="PS51189"/>
    </source>
</evidence>
<dbReference type="InterPro" id="IPR012993">
    <property type="entry name" value="UME"/>
</dbReference>
<evidence type="ECO:0000256" key="3">
    <source>
        <dbReference type="ARBA" id="ARBA00012513"/>
    </source>
</evidence>
<dbReference type="Pfam" id="PF02259">
    <property type="entry name" value="FAT"/>
    <property type="match status" value="1"/>
</dbReference>
<dbReference type="GO" id="GO:0005634">
    <property type="term" value="C:nucleus"/>
    <property type="evidence" value="ECO:0007669"/>
    <property type="project" value="UniProtKB-SubCell"/>
</dbReference>
<keyword evidence="8 16" id="KW-0418">Kinase</keyword>
<dbReference type="EC" id="2.7.11.1" evidence="3"/>
<dbReference type="Pfam" id="PF25030">
    <property type="entry name" value="M-HEAT_ATR"/>
    <property type="match status" value="1"/>
</dbReference>
<dbReference type="PANTHER" id="PTHR11139">
    <property type="entry name" value="ATAXIA TELANGIECTASIA MUTATED ATM -RELATED"/>
    <property type="match status" value="1"/>
</dbReference>
<comment type="caution">
    <text evidence="16">The sequence shown here is derived from an EMBL/GenBank/DDBJ whole genome shotgun (WGS) entry which is preliminary data.</text>
</comment>
<dbReference type="GO" id="GO:0000723">
    <property type="term" value="P:telomere maintenance"/>
    <property type="evidence" value="ECO:0007669"/>
    <property type="project" value="TreeGrafter"/>
</dbReference>
<dbReference type="GO" id="GO:0006281">
    <property type="term" value="P:DNA repair"/>
    <property type="evidence" value="ECO:0007669"/>
    <property type="project" value="UniProtKB-KW"/>
</dbReference>
<dbReference type="SUPFAM" id="SSF48371">
    <property type="entry name" value="ARM repeat"/>
    <property type="match status" value="1"/>
</dbReference>
<keyword evidence="9" id="KW-0067">ATP-binding</keyword>
<dbReference type="STRING" id="1661398.A0A482VJR0"/>
<feature type="non-terminal residue" evidence="16">
    <location>
        <position position="2556"/>
    </location>
</feature>
<dbReference type="SMART" id="SM00146">
    <property type="entry name" value="PI3Kc"/>
    <property type="match status" value="1"/>
</dbReference>
<evidence type="ECO:0000256" key="1">
    <source>
        <dbReference type="ARBA" id="ARBA00004123"/>
    </source>
</evidence>
<keyword evidence="10" id="KW-0234">DNA repair</keyword>
<keyword evidence="6" id="KW-0547">Nucleotide-binding</keyword>
<dbReference type="Pfam" id="PF02260">
    <property type="entry name" value="FATC"/>
    <property type="match status" value="1"/>
</dbReference>
<dbReference type="PROSITE" id="PS51190">
    <property type="entry name" value="FATC"/>
    <property type="match status" value="1"/>
</dbReference>
<dbReference type="GO" id="GO:0004674">
    <property type="term" value="F:protein serine/threonine kinase activity"/>
    <property type="evidence" value="ECO:0007669"/>
    <property type="project" value="UniProtKB-KW"/>
</dbReference>
<evidence type="ECO:0000256" key="8">
    <source>
        <dbReference type="ARBA" id="ARBA00022777"/>
    </source>
</evidence>
<dbReference type="InterPro" id="IPR011990">
    <property type="entry name" value="TPR-like_helical_dom_sf"/>
</dbReference>
<evidence type="ECO:0000259" key="13">
    <source>
        <dbReference type="PROSITE" id="PS50290"/>
    </source>
</evidence>
<dbReference type="PROSITE" id="PS51189">
    <property type="entry name" value="FAT"/>
    <property type="match status" value="1"/>
</dbReference>
<dbReference type="GO" id="GO:0000077">
    <property type="term" value="P:DNA damage checkpoint signaling"/>
    <property type="evidence" value="ECO:0007669"/>
    <property type="project" value="TreeGrafter"/>
</dbReference>
<dbReference type="Pfam" id="PF08064">
    <property type="entry name" value="UME"/>
    <property type="match status" value="1"/>
</dbReference>
<dbReference type="PANTHER" id="PTHR11139:SF69">
    <property type="entry name" value="SERINE_THREONINE-PROTEIN KINASE ATR"/>
    <property type="match status" value="1"/>
</dbReference>
<keyword evidence="7" id="KW-0227">DNA damage</keyword>
<feature type="domain" description="FAT" evidence="14">
    <location>
        <begin position="1539"/>
        <end position="2106"/>
    </location>
</feature>
<evidence type="ECO:0000256" key="10">
    <source>
        <dbReference type="ARBA" id="ARBA00023204"/>
    </source>
</evidence>
<evidence type="ECO:0000256" key="6">
    <source>
        <dbReference type="ARBA" id="ARBA00022741"/>
    </source>
</evidence>
<dbReference type="EMBL" id="QDEB01093552">
    <property type="protein sequence ID" value="RZC32904.1"/>
    <property type="molecule type" value="Genomic_DNA"/>
</dbReference>
<dbReference type="InterPro" id="IPR018936">
    <property type="entry name" value="PI3/4_kinase_CS"/>
</dbReference>
<dbReference type="SMART" id="SM00802">
    <property type="entry name" value="UME"/>
    <property type="match status" value="1"/>
</dbReference>
<evidence type="ECO:0000256" key="7">
    <source>
        <dbReference type="ARBA" id="ARBA00022763"/>
    </source>
</evidence>
<dbReference type="Proteomes" id="UP000292052">
    <property type="component" value="Unassembled WGS sequence"/>
</dbReference>
<dbReference type="InterPro" id="IPR036940">
    <property type="entry name" value="PI3/4_kinase_cat_sf"/>
</dbReference>
<dbReference type="Gene3D" id="1.10.1070.11">
    <property type="entry name" value="Phosphatidylinositol 3-/4-kinase, catalytic domain"/>
    <property type="match status" value="1"/>
</dbReference>
<evidence type="ECO:0000256" key="5">
    <source>
        <dbReference type="ARBA" id="ARBA00022679"/>
    </source>
</evidence>
<protein>
    <recommendedName>
        <fullName evidence="12">Serine/threonine-protein kinase ATR</fullName>
        <ecNumber evidence="3">2.7.11.1</ecNumber>
    </recommendedName>
</protein>
<comment type="subcellular location">
    <subcellularLocation>
        <location evidence="1">Nucleus</location>
    </subcellularLocation>
</comment>
<dbReference type="GO" id="GO:0005524">
    <property type="term" value="F:ATP binding"/>
    <property type="evidence" value="ECO:0007669"/>
    <property type="project" value="UniProtKB-KW"/>
</dbReference>
<dbReference type="InterPro" id="IPR003152">
    <property type="entry name" value="FATC_dom"/>
</dbReference>